<gene>
    <name evidence="1" type="ORF">DLM85_09090</name>
</gene>
<sequence length="303" mass="34234">MNTPAFYTLLRVVPNPASGEAVVVGLVMFDGTQHEMRVSTRKLKLALLLARHAEASIRYAVRQLEARVEVDTAARRQALVTDQKAGLTRLMSRSDWEYLTRYSNGLVRLDAPTNVAIFESEEPIAVFNQLYTNLVDATEPLKQPRRRLLVKASVKTLIQRVKPQVHTNIVLTPKLLPDLFFNLRLDCVGMNGSLIGAHSLPLDQLGIDTLQQHFSECRFAIKSLTEHYKPKKPQSNVLYLLADEPDERADPDKHKFWRAIQGEPMLKVLPTDEAELVADQIEQTGARTFLKTDPAQQETEQTD</sequence>
<reference evidence="2" key="1">
    <citation type="submission" date="2018-05" db="EMBL/GenBank/DDBJ databases">
        <authorList>
            <person name="Nie L."/>
        </authorList>
    </citation>
    <scope>NUCLEOTIDE SEQUENCE [LARGE SCALE GENOMIC DNA]</scope>
    <source>
        <strain evidence="2">NL</strain>
    </source>
</reference>
<dbReference type="Proteomes" id="UP000248553">
    <property type="component" value="Unassembled WGS sequence"/>
</dbReference>
<evidence type="ECO:0008006" key="3">
    <source>
        <dbReference type="Google" id="ProtNLM"/>
    </source>
</evidence>
<keyword evidence="2" id="KW-1185">Reference proteome</keyword>
<dbReference type="AlphaFoldDB" id="A0A328BL36"/>
<dbReference type="OrthoDB" id="1466785at2"/>
<protein>
    <recommendedName>
        <fullName evidence="3">DUF3037 domain-containing protein</fullName>
    </recommendedName>
</protein>
<name>A0A328BL36_9BACT</name>
<evidence type="ECO:0000313" key="1">
    <source>
        <dbReference type="EMBL" id="RAK68182.1"/>
    </source>
</evidence>
<evidence type="ECO:0000313" key="2">
    <source>
        <dbReference type="Proteomes" id="UP000248553"/>
    </source>
</evidence>
<organism evidence="1 2">
    <name type="scientific">Hymenobacter edaphi</name>
    <dbReference type="NCBI Taxonomy" id="2211146"/>
    <lineage>
        <taxon>Bacteria</taxon>
        <taxon>Pseudomonadati</taxon>
        <taxon>Bacteroidota</taxon>
        <taxon>Cytophagia</taxon>
        <taxon>Cytophagales</taxon>
        <taxon>Hymenobacteraceae</taxon>
        <taxon>Hymenobacter</taxon>
    </lineage>
</organism>
<proteinExistence type="predicted"/>
<comment type="caution">
    <text evidence="1">The sequence shown here is derived from an EMBL/GenBank/DDBJ whole genome shotgun (WGS) entry which is preliminary data.</text>
</comment>
<accession>A0A328BL36</accession>
<dbReference type="EMBL" id="QHKM01000002">
    <property type="protein sequence ID" value="RAK68182.1"/>
    <property type="molecule type" value="Genomic_DNA"/>
</dbReference>
<dbReference type="RefSeq" id="WP_111477795.1">
    <property type="nucleotide sequence ID" value="NZ_QHKM01000002.1"/>
</dbReference>